<evidence type="ECO:0000313" key="1">
    <source>
        <dbReference type="EMBL" id="MCB4807256.1"/>
    </source>
</evidence>
<dbReference type="InterPro" id="IPR008979">
    <property type="entry name" value="Galactose-bd-like_sf"/>
</dbReference>
<keyword evidence="2" id="KW-1185">Reference proteome</keyword>
<dbReference type="SUPFAM" id="SSF49299">
    <property type="entry name" value="PKD domain"/>
    <property type="match status" value="1"/>
</dbReference>
<reference evidence="1" key="1">
    <citation type="submission" date="2021-10" db="EMBL/GenBank/DDBJ databases">
        <title>Tamlana sargassums sp. nov., and Tamlana laminarinivorans sp. nov., two new bacteria isolated from the brown alga.</title>
        <authorList>
            <person name="Li J."/>
        </authorList>
    </citation>
    <scope>NUCLEOTIDE SEQUENCE</scope>
    <source>
        <strain evidence="1">62-3</strain>
    </source>
</reference>
<organism evidence="1 2">
    <name type="scientific">Neotamlana sargassicola</name>
    <dbReference type="NCBI Taxonomy" id="2883125"/>
    <lineage>
        <taxon>Bacteria</taxon>
        <taxon>Pseudomonadati</taxon>
        <taxon>Bacteroidota</taxon>
        <taxon>Flavobacteriia</taxon>
        <taxon>Flavobacteriales</taxon>
        <taxon>Flavobacteriaceae</taxon>
        <taxon>Neotamlana</taxon>
    </lineage>
</organism>
<name>A0A9X1I6U6_9FLAO</name>
<dbReference type="PROSITE" id="PS51257">
    <property type="entry name" value="PROKAR_LIPOPROTEIN"/>
    <property type="match status" value="1"/>
</dbReference>
<sequence length="701" mass="73991">MNALKHIFKFCLVTLFLASCVQEDDNTDFVDKIAAPSNVSAAVTVTQDNTGLVTLTPLGEGAISFVIDYGDGSGTSNEIEPGDSVEHTYTEGTYEAVITGTGINGLTTTVTQQVVVSFRAPENLVVTIENDAAISKQVNVTATADFATMYDVYFGEAGNDDPVSANNGESVSYVYQEAGTYTIRVVSKSAAIATTEYTEEFEVTAILQPLNAAPTPMSRNAEDVISIYSGAYTNVEGTNYFPDWGQAGQGSGWAEFDLNGDTMLQYINLSYQGIALADGTSVDVSGMEYLHLDVWTAEGINTIETSLINNAGGTVTEAPVVSALTAGEWTSIEIPISDYTDQGLTVTEIFQLKFVGDPWASGTVFIDNIYFYKAPSMVATGLAGTWKLAQEAGALGVGPAVGDIGWWNCDADCVDLRACYYDDTYVFGTDGSFTNNLGSETWTEGWQGGSDSCGAPIAPHDGSNPATYVYNETAGTVTLNGTGAFIGLAKAVNTGELSNPADAPVSVTYNVDFIDANTISVYIEAGAGVFWQYKLVRDGAVVSPVAGTWKLAEEAGALGVGPAVGDTGWWNCDTDCVSARACYYDDTYVFGTDGSFTNNLGSETWTEGWQGGSDSCGTPIAPHDGSNPATYVYDETAGTITLNGTGAFLGLPKAVNGSELSNPSNAPASVVYNMTFIDANTMSVYIEAGAGVFWQYKLVRI</sequence>
<dbReference type="SUPFAM" id="SSF49785">
    <property type="entry name" value="Galactose-binding domain-like"/>
    <property type="match status" value="1"/>
</dbReference>
<dbReference type="RefSeq" id="WP_226694718.1">
    <property type="nucleotide sequence ID" value="NZ_JAJAPX010000001.1"/>
</dbReference>
<dbReference type="Proteomes" id="UP001139286">
    <property type="component" value="Unassembled WGS sequence"/>
</dbReference>
<protein>
    <submittedName>
        <fullName evidence="1">PKD domain-containing protein</fullName>
    </submittedName>
</protein>
<gene>
    <name evidence="1" type="ORF">LG651_03260</name>
</gene>
<dbReference type="EMBL" id="JAJAPX010000001">
    <property type="protein sequence ID" value="MCB4807256.1"/>
    <property type="molecule type" value="Genomic_DNA"/>
</dbReference>
<dbReference type="InterPro" id="IPR035986">
    <property type="entry name" value="PKD_dom_sf"/>
</dbReference>
<accession>A0A9X1I6U6</accession>
<evidence type="ECO:0000313" key="2">
    <source>
        <dbReference type="Proteomes" id="UP001139286"/>
    </source>
</evidence>
<dbReference type="InterPro" id="IPR013783">
    <property type="entry name" value="Ig-like_fold"/>
</dbReference>
<dbReference type="Gene3D" id="2.60.120.430">
    <property type="entry name" value="Galactose-binding lectin"/>
    <property type="match status" value="1"/>
</dbReference>
<dbReference type="Gene3D" id="2.60.40.10">
    <property type="entry name" value="Immunoglobulins"/>
    <property type="match status" value="1"/>
</dbReference>
<dbReference type="CDD" id="cd00146">
    <property type="entry name" value="PKD"/>
    <property type="match status" value="1"/>
</dbReference>
<proteinExistence type="predicted"/>
<dbReference type="AlphaFoldDB" id="A0A9X1I6U6"/>
<comment type="caution">
    <text evidence="1">The sequence shown here is derived from an EMBL/GenBank/DDBJ whole genome shotgun (WGS) entry which is preliminary data.</text>
</comment>